<comment type="function">
    <text evidence="12 15">Catalyzes the conversion of uracil and 5-phospho-alpha-D-ribose 1-diphosphate (PRPP) to UMP and diphosphate.</text>
</comment>
<evidence type="ECO:0000256" key="12">
    <source>
        <dbReference type="ARBA" id="ARBA00056901"/>
    </source>
</evidence>
<dbReference type="CDD" id="cd06223">
    <property type="entry name" value="PRTases_typeI"/>
    <property type="match status" value="1"/>
</dbReference>
<evidence type="ECO:0000256" key="5">
    <source>
        <dbReference type="ARBA" id="ARBA00022676"/>
    </source>
</evidence>
<comment type="pathway">
    <text evidence="1 15">Pyrimidine metabolism; UMP biosynthesis via salvage pathway; UMP from uracil: step 1/1.</text>
</comment>
<feature type="domain" description="Phosphoribosyltransferase" evidence="16">
    <location>
        <begin position="7"/>
        <end position="209"/>
    </location>
</feature>
<evidence type="ECO:0000256" key="14">
    <source>
        <dbReference type="ARBA" id="ARBA00079807"/>
    </source>
</evidence>
<feature type="binding site" evidence="15">
    <location>
        <begin position="132"/>
        <end position="140"/>
    </location>
    <ligand>
        <name>5-phospho-alpha-D-ribose 1-diphosphate</name>
        <dbReference type="ChEBI" id="CHEBI:58017"/>
    </ligand>
</feature>
<comment type="similarity">
    <text evidence="2 15">Belongs to the UPRTase family.</text>
</comment>
<evidence type="ECO:0000313" key="17">
    <source>
        <dbReference type="EMBL" id="EYE89820.1"/>
    </source>
</evidence>
<evidence type="ECO:0000256" key="8">
    <source>
        <dbReference type="ARBA" id="ARBA00022842"/>
    </source>
</evidence>
<evidence type="ECO:0000256" key="11">
    <source>
        <dbReference type="ARBA" id="ARBA00052919"/>
    </source>
</evidence>
<evidence type="ECO:0000256" key="9">
    <source>
        <dbReference type="ARBA" id="ARBA00023134"/>
    </source>
</evidence>
<dbReference type="GO" id="GO:0005525">
    <property type="term" value="F:GTP binding"/>
    <property type="evidence" value="ECO:0007669"/>
    <property type="project" value="UniProtKB-KW"/>
</dbReference>
<keyword evidence="7 15" id="KW-0547">Nucleotide-binding</keyword>
<dbReference type="OrthoDB" id="9781675at2"/>
<gene>
    <name evidence="15 17" type="primary">upp</name>
    <name evidence="17" type="ORF">Q428_00585</name>
</gene>
<feature type="binding site" evidence="15">
    <location>
        <position position="80"/>
    </location>
    <ligand>
        <name>5-phospho-alpha-D-ribose 1-diphosphate</name>
        <dbReference type="ChEBI" id="CHEBI:58017"/>
    </ligand>
</feature>
<dbReference type="AlphaFoldDB" id="A0A017S0W0"/>
<dbReference type="HAMAP" id="MF_01218_B">
    <property type="entry name" value="Upp_B"/>
    <property type="match status" value="1"/>
</dbReference>
<dbReference type="RefSeq" id="WP_035377198.1">
    <property type="nucleotide sequence ID" value="NZ_AZQP01000001.1"/>
</dbReference>
<dbReference type="STRING" id="1403537.Q428_00585"/>
<dbReference type="GO" id="GO:0005737">
    <property type="term" value="C:cytoplasm"/>
    <property type="evidence" value="ECO:0007669"/>
    <property type="project" value="UniProtKB-ARBA"/>
</dbReference>
<feature type="binding site" evidence="15">
    <location>
        <position position="105"/>
    </location>
    <ligand>
        <name>5-phospho-alpha-D-ribose 1-diphosphate</name>
        <dbReference type="ChEBI" id="CHEBI:58017"/>
    </ligand>
</feature>
<dbReference type="SUPFAM" id="SSF53271">
    <property type="entry name" value="PRTase-like"/>
    <property type="match status" value="1"/>
</dbReference>
<feature type="binding site" evidence="15">
    <location>
        <position position="201"/>
    </location>
    <ligand>
        <name>5-phospho-alpha-D-ribose 1-diphosphate</name>
        <dbReference type="ChEBI" id="CHEBI:58017"/>
    </ligand>
</feature>
<dbReference type="GO" id="GO:0006223">
    <property type="term" value="P:uracil salvage"/>
    <property type="evidence" value="ECO:0007669"/>
    <property type="project" value="InterPro"/>
</dbReference>
<comment type="caution">
    <text evidence="17">The sequence shown here is derived from an EMBL/GenBank/DDBJ whole genome shotgun (WGS) entry which is preliminary data.</text>
</comment>
<evidence type="ECO:0000256" key="13">
    <source>
        <dbReference type="ARBA" id="ARBA00072146"/>
    </source>
</evidence>
<dbReference type="Pfam" id="PF14681">
    <property type="entry name" value="UPRTase"/>
    <property type="match status" value="1"/>
</dbReference>
<keyword evidence="4 15" id="KW-0021">Allosteric enzyme</keyword>
<protein>
    <recommendedName>
        <fullName evidence="13 15">Uracil phosphoribosyltransferase</fullName>
        <ecNumber evidence="3 15">2.4.2.9</ecNumber>
    </recommendedName>
    <alternativeName>
        <fullName evidence="10 15">UMP pyrophosphorylase</fullName>
    </alternativeName>
    <alternativeName>
        <fullName evidence="14 15">UPRTase</fullName>
    </alternativeName>
</protein>
<dbReference type="InterPro" id="IPR029057">
    <property type="entry name" value="PRTase-like"/>
</dbReference>
<dbReference type="PANTHER" id="PTHR32315">
    <property type="entry name" value="ADENINE PHOSPHORIBOSYLTRANSFERASE"/>
    <property type="match status" value="1"/>
</dbReference>
<dbReference type="InterPro" id="IPR034332">
    <property type="entry name" value="Upp_B"/>
</dbReference>
<dbReference type="Gene3D" id="3.40.50.2020">
    <property type="match status" value="1"/>
</dbReference>
<proteinExistence type="inferred from homology"/>
<evidence type="ECO:0000256" key="2">
    <source>
        <dbReference type="ARBA" id="ARBA00009516"/>
    </source>
</evidence>
<evidence type="ECO:0000256" key="10">
    <source>
        <dbReference type="ARBA" id="ARBA00031082"/>
    </source>
</evidence>
<dbReference type="NCBIfam" id="TIGR01091">
    <property type="entry name" value="upp"/>
    <property type="match status" value="1"/>
</dbReference>
<dbReference type="PANTHER" id="PTHR32315:SF4">
    <property type="entry name" value="URACIL PHOSPHORIBOSYLTRANSFERASE, CHLOROPLASTIC"/>
    <property type="match status" value="1"/>
</dbReference>
<comment type="activity regulation">
    <text evidence="15">Allosterically activated by GTP.</text>
</comment>
<feature type="binding site" evidence="15">
    <location>
        <begin position="200"/>
        <end position="202"/>
    </location>
    <ligand>
        <name>uracil</name>
        <dbReference type="ChEBI" id="CHEBI:17568"/>
    </ligand>
</feature>
<evidence type="ECO:0000259" key="16">
    <source>
        <dbReference type="Pfam" id="PF14681"/>
    </source>
</evidence>
<keyword evidence="8 15" id="KW-0460">Magnesium</keyword>
<organism evidence="17 18">
    <name type="scientific">Fervidicella metallireducens AeB</name>
    <dbReference type="NCBI Taxonomy" id="1403537"/>
    <lineage>
        <taxon>Bacteria</taxon>
        <taxon>Bacillati</taxon>
        <taxon>Bacillota</taxon>
        <taxon>Clostridia</taxon>
        <taxon>Eubacteriales</taxon>
        <taxon>Clostridiaceae</taxon>
        <taxon>Fervidicella</taxon>
    </lineage>
</organism>
<comment type="catalytic activity">
    <reaction evidence="11 15">
        <text>UMP + diphosphate = 5-phospho-alpha-D-ribose 1-diphosphate + uracil</text>
        <dbReference type="Rhea" id="RHEA:13017"/>
        <dbReference type="ChEBI" id="CHEBI:17568"/>
        <dbReference type="ChEBI" id="CHEBI:33019"/>
        <dbReference type="ChEBI" id="CHEBI:57865"/>
        <dbReference type="ChEBI" id="CHEBI:58017"/>
        <dbReference type="EC" id="2.4.2.9"/>
    </reaction>
</comment>
<evidence type="ECO:0000256" key="7">
    <source>
        <dbReference type="ARBA" id="ARBA00022741"/>
    </source>
</evidence>
<keyword evidence="18" id="KW-1185">Reference proteome</keyword>
<dbReference type="EC" id="2.4.2.9" evidence="3 15"/>
<reference evidence="17 18" key="1">
    <citation type="journal article" date="2014" name="Genome Announc.">
        <title>Draft Genome Sequence of Fervidicella metallireducens Strain AeBT, an Iron-Reducing Thermoanaerobe from the Great Artesian Basin.</title>
        <authorList>
            <person name="Patel B.K."/>
        </authorList>
    </citation>
    <scope>NUCLEOTIDE SEQUENCE [LARGE SCALE GENOMIC DNA]</scope>
    <source>
        <strain evidence="17 18">AeB</strain>
    </source>
</reference>
<dbReference type="InterPro" id="IPR050054">
    <property type="entry name" value="UPRTase/APRTase"/>
</dbReference>
<feature type="binding site" evidence="15">
    <location>
        <position position="195"/>
    </location>
    <ligand>
        <name>uracil</name>
        <dbReference type="ChEBI" id="CHEBI:17568"/>
    </ligand>
</feature>
<dbReference type="GO" id="GO:0000287">
    <property type="term" value="F:magnesium ion binding"/>
    <property type="evidence" value="ECO:0007669"/>
    <property type="project" value="UniProtKB-UniRule"/>
</dbReference>
<evidence type="ECO:0000256" key="1">
    <source>
        <dbReference type="ARBA" id="ARBA00005180"/>
    </source>
</evidence>
<dbReference type="InterPro" id="IPR005765">
    <property type="entry name" value="UPRT"/>
</dbReference>
<dbReference type="EMBL" id="AZQP01000001">
    <property type="protein sequence ID" value="EYE89820.1"/>
    <property type="molecule type" value="Genomic_DNA"/>
</dbReference>
<dbReference type="InterPro" id="IPR000836">
    <property type="entry name" value="PRTase_dom"/>
</dbReference>
<dbReference type="UniPathway" id="UPA00574">
    <property type="reaction ID" value="UER00636"/>
</dbReference>
<keyword evidence="6 15" id="KW-0808">Transferase</keyword>
<evidence type="ECO:0000256" key="15">
    <source>
        <dbReference type="HAMAP-Rule" id="MF_01218"/>
    </source>
</evidence>
<dbReference type="Proteomes" id="UP000019681">
    <property type="component" value="Unassembled WGS sequence"/>
</dbReference>
<sequence length="210" mass="23114">MDSRVTVINHPLIQHKLTIMRDINTGSKDFRELLEEISMLMCYEVTRSFQLEDVEIETPVCKTVAKTLTGKKVGIVPILRAGLGMVDGMLKLIPAAKVGHIGLYRDPETLKPVEYYCKLPSDINEREMIVTDPMLATGGSAADAIQLLKNKGAKNIKLMCLIAAPEGIKAVLEAHPDIEIYVAHVDEYLNDHGYIVPGLGDAGDRIFGTK</sequence>
<dbReference type="NCBIfam" id="NF001097">
    <property type="entry name" value="PRK00129.1"/>
    <property type="match status" value="1"/>
</dbReference>
<evidence type="ECO:0000313" key="18">
    <source>
        <dbReference type="Proteomes" id="UP000019681"/>
    </source>
</evidence>
<dbReference type="GO" id="GO:0044206">
    <property type="term" value="P:UMP salvage"/>
    <property type="evidence" value="ECO:0007669"/>
    <property type="project" value="UniProtKB-UniRule"/>
</dbReference>
<dbReference type="FunFam" id="3.40.50.2020:FF:000003">
    <property type="entry name" value="Uracil phosphoribosyltransferase"/>
    <property type="match status" value="1"/>
</dbReference>
<evidence type="ECO:0000256" key="4">
    <source>
        <dbReference type="ARBA" id="ARBA00022533"/>
    </source>
</evidence>
<keyword evidence="9 15" id="KW-0342">GTP-binding</keyword>
<comment type="cofactor">
    <cofactor evidence="15">
        <name>Mg(2+)</name>
        <dbReference type="ChEBI" id="CHEBI:18420"/>
    </cofactor>
    <text evidence="15">Binds 1 Mg(2+) ion per subunit. The magnesium is bound as Mg-PRPP.</text>
</comment>
<accession>A0A017S0W0</accession>
<keyword evidence="5 15" id="KW-0328">Glycosyltransferase</keyword>
<evidence type="ECO:0000256" key="3">
    <source>
        <dbReference type="ARBA" id="ARBA00011894"/>
    </source>
</evidence>
<evidence type="ECO:0000256" key="6">
    <source>
        <dbReference type="ARBA" id="ARBA00022679"/>
    </source>
</evidence>
<dbReference type="GO" id="GO:0004845">
    <property type="term" value="F:uracil phosphoribosyltransferase activity"/>
    <property type="evidence" value="ECO:0007669"/>
    <property type="project" value="UniProtKB-UniRule"/>
</dbReference>
<name>A0A017S0W0_9CLOT</name>